<reference evidence="3" key="1">
    <citation type="journal article" date="2019" name="Int. J. Syst. Evol. Microbiol.">
        <title>The Global Catalogue of Microorganisms (GCM) 10K type strain sequencing project: providing services to taxonomists for standard genome sequencing and annotation.</title>
        <authorList>
            <consortium name="The Broad Institute Genomics Platform"/>
            <consortium name="The Broad Institute Genome Sequencing Center for Infectious Disease"/>
            <person name="Wu L."/>
            <person name="Ma J."/>
        </authorList>
    </citation>
    <scope>NUCLEOTIDE SEQUENCE [LARGE SCALE GENOMIC DNA]</scope>
    <source>
        <strain evidence="3">CECT 8979</strain>
    </source>
</reference>
<proteinExistence type="predicted"/>
<evidence type="ECO:0000313" key="3">
    <source>
        <dbReference type="Proteomes" id="UP001595812"/>
    </source>
</evidence>
<feature type="transmembrane region" description="Helical" evidence="1">
    <location>
        <begin position="24"/>
        <end position="46"/>
    </location>
</feature>
<accession>A0ABV8AHC6</accession>
<evidence type="ECO:0000256" key="1">
    <source>
        <dbReference type="SAM" id="Phobius"/>
    </source>
</evidence>
<comment type="caution">
    <text evidence="2">The sequence shown here is derived from an EMBL/GenBank/DDBJ whole genome shotgun (WGS) entry which is preliminary data.</text>
</comment>
<dbReference type="Proteomes" id="UP001595812">
    <property type="component" value="Unassembled WGS sequence"/>
</dbReference>
<feature type="transmembrane region" description="Helical" evidence="1">
    <location>
        <begin position="106"/>
        <end position="126"/>
    </location>
</feature>
<feature type="transmembrane region" description="Helical" evidence="1">
    <location>
        <begin position="66"/>
        <end position="86"/>
    </location>
</feature>
<feature type="transmembrane region" description="Helical" evidence="1">
    <location>
        <begin position="463"/>
        <end position="484"/>
    </location>
</feature>
<feature type="transmembrane region" description="Helical" evidence="1">
    <location>
        <begin position="496"/>
        <end position="517"/>
    </location>
</feature>
<keyword evidence="1" id="KW-0812">Transmembrane</keyword>
<dbReference type="RefSeq" id="WP_386099577.1">
    <property type="nucleotide sequence ID" value="NZ_JBHSAT010000004.1"/>
</dbReference>
<keyword evidence="3" id="KW-1185">Reference proteome</keyword>
<dbReference type="EMBL" id="JBHSAT010000004">
    <property type="protein sequence ID" value="MFC3877388.1"/>
    <property type="molecule type" value="Genomic_DNA"/>
</dbReference>
<name>A0ABV8AHC6_9FLAO</name>
<keyword evidence="1" id="KW-0472">Membrane</keyword>
<keyword evidence="1" id="KW-1133">Transmembrane helix</keyword>
<evidence type="ECO:0000313" key="2">
    <source>
        <dbReference type="EMBL" id="MFC3877388.1"/>
    </source>
</evidence>
<sequence>MKSKIHSINQHLLKRYPLLWNTRVLWMLSACLLLHIVFFIIGSVTVSDVEILQERGAVTLFFESGIVFFSIMVSILAIVVWLIFLFKNNGFKSYYPTSKSKLFLEYIIYFIIFFFAISFYFSYMIGLKFMVNQQHPDNEFKANIELSNRAHVFFSHNLADYELSNRRYPEPFDTLYCEARETMVITERPYFNFLNKYYQYWSLKKDSIAISDYDYDDRSNCLFPLSRDGFMVCHVKDSLMDVSRHVNTVQPSYFNFSRPFFSNKRDASDSYVVSITNPLNEDLDRTENILINKDVHQLLSRNNPEAIKKLLSEFLDITEDYKIKSNLTVESWFYAVYHPENFEVKKLIGKSSPMETSLNYNVASTEFQKYASSITSKLYLKSDDLFQVYDNISDIKKFKIFNDGIHVFLWLAFGLSCLLFGFRITSSKIFIFSVVTGGILIIVVSLVTVAINYLIDYAQGTQYLIYFFMLSLAFAILSIPYFFIKTIKRMLSGIAINLSLVMVPLTILLILVLITSYQTDNCLKNFRDFGIEDNHPCPNILGYFGFDWSYIILVASLIFIFLFTTKIRQWRALPEQ</sequence>
<feature type="transmembrane region" description="Helical" evidence="1">
    <location>
        <begin position="429"/>
        <end position="451"/>
    </location>
</feature>
<gene>
    <name evidence="2" type="ORF">ACFOSX_09110</name>
</gene>
<protein>
    <submittedName>
        <fullName evidence="2">Uncharacterized protein</fullName>
    </submittedName>
</protein>
<organism evidence="2 3">
    <name type="scientific">Winogradskyella maritima</name>
    <dbReference type="NCBI Taxonomy" id="1517766"/>
    <lineage>
        <taxon>Bacteria</taxon>
        <taxon>Pseudomonadati</taxon>
        <taxon>Bacteroidota</taxon>
        <taxon>Flavobacteriia</taxon>
        <taxon>Flavobacteriales</taxon>
        <taxon>Flavobacteriaceae</taxon>
        <taxon>Winogradskyella</taxon>
    </lineage>
</organism>
<feature type="transmembrane region" description="Helical" evidence="1">
    <location>
        <begin position="404"/>
        <end position="422"/>
    </location>
</feature>
<feature type="transmembrane region" description="Helical" evidence="1">
    <location>
        <begin position="548"/>
        <end position="565"/>
    </location>
</feature>